<evidence type="ECO:0000256" key="7">
    <source>
        <dbReference type="SAM" id="MobiDB-lite"/>
    </source>
</evidence>
<organism evidence="9">
    <name type="scientific">Candidatus Kentrum sp. LPFa</name>
    <dbReference type="NCBI Taxonomy" id="2126335"/>
    <lineage>
        <taxon>Bacteria</taxon>
        <taxon>Pseudomonadati</taxon>
        <taxon>Pseudomonadota</taxon>
        <taxon>Gammaproteobacteria</taxon>
        <taxon>Candidatus Kentrum</taxon>
    </lineage>
</organism>
<name>A0A450X2B9_9GAMM</name>
<feature type="active site" description="Charge relay system" evidence="5">
    <location>
        <position position="161"/>
    </location>
</feature>
<keyword evidence="4 5" id="KW-0720">Serine protease</keyword>
<protein>
    <submittedName>
        <fullName evidence="9">Thermitase</fullName>
    </submittedName>
</protein>
<dbReference type="AlphaFoldDB" id="A0A450X2B9"/>
<feature type="domain" description="Peptidase S8/S53" evidence="8">
    <location>
        <begin position="152"/>
        <end position="388"/>
    </location>
</feature>
<dbReference type="GO" id="GO:0005615">
    <property type="term" value="C:extracellular space"/>
    <property type="evidence" value="ECO:0007669"/>
    <property type="project" value="TreeGrafter"/>
</dbReference>
<accession>A0A450X2B9</accession>
<dbReference type="PROSITE" id="PS00136">
    <property type="entry name" value="SUBTILASE_ASP"/>
    <property type="match status" value="1"/>
</dbReference>
<dbReference type="PRINTS" id="PR00723">
    <property type="entry name" value="SUBTILISIN"/>
</dbReference>
<dbReference type="PANTHER" id="PTHR43806">
    <property type="entry name" value="PEPTIDASE S8"/>
    <property type="match status" value="1"/>
</dbReference>
<feature type="region of interest" description="Disordered" evidence="7">
    <location>
        <begin position="392"/>
        <end position="412"/>
    </location>
</feature>
<dbReference type="PROSITE" id="PS51892">
    <property type="entry name" value="SUBTILASE"/>
    <property type="match status" value="1"/>
</dbReference>
<dbReference type="InterPro" id="IPR022398">
    <property type="entry name" value="Peptidase_S8_His-AS"/>
</dbReference>
<dbReference type="InterPro" id="IPR015500">
    <property type="entry name" value="Peptidase_S8_subtilisin-rel"/>
</dbReference>
<reference evidence="9" key="1">
    <citation type="submission" date="2019-02" db="EMBL/GenBank/DDBJ databases">
        <authorList>
            <person name="Gruber-Vodicka R. H."/>
            <person name="Seah K. B. B."/>
        </authorList>
    </citation>
    <scope>NUCLEOTIDE SEQUENCE</scope>
    <source>
        <strain evidence="9">BECK_S313</strain>
    </source>
</reference>
<dbReference type="Pfam" id="PF00082">
    <property type="entry name" value="Peptidase_S8"/>
    <property type="match status" value="1"/>
</dbReference>
<sequence>MTSEKQQARRVIVRIKENASIENVLPAGPSGFGENHYKVSRLFGEATREPTILEVPQATAERKAGFLSVNEDDEYRIMSEEQKKLRRIFTIEIPEEGEVDSFLENLNASDDVEYAQEDMINDLLIIPNDAHWNDLWGMEKVDGHNAWDSTQGDDVVVAVVDTGVDYKHPDIKKNMWSSPSGKFGYDFSDDDDDPMDYHGHGSHVAGTIAAVGHNNIGVIGLAPKAKIMAIKIFPYAYDSKIVKALRWAVDNGAKVLNNSWGPRTPRPSNPAVEDAIDYVNSKGGICVFAAGNSNDDTQRYAPANKSTVITVGATDKGDKRASFSNWGMPVNVSAPGVDILSLKHKTSSFKSDSGTSMACPHVAGLAALYLKQHPGATRQDIQKALEDGVDSINTDKPLGKGRINAAKTVSGK</sequence>
<dbReference type="InterPro" id="IPR050131">
    <property type="entry name" value="Peptidase_S8_subtilisin-like"/>
</dbReference>
<evidence type="ECO:0000256" key="6">
    <source>
        <dbReference type="RuleBase" id="RU003355"/>
    </source>
</evidence>
<evidence type="ECO:0000313" key="9">
    <source>
        <dbReference type="EMBL" id="VFK23454.1"/>
    </source>
</evidence>
<dbReference type="InterPro" id="IPR000209">
    <property type="entry name" value="Peptidase_S8/S53_dom"/>
</dbReference>
<dbReference type="GO" id="GO:0004252">
    <property type="term" value="F:serine-type endopeptidase activity"/>
    <property type="evidence" value="ECO:0007669"/>
    <property type="project" value="UniProtKB-UniRule"/>
</dbReference>
<dbReference type="InterPro" id="IPR023827">
    <property type="entry name" value="Peptidase_S8_Asp-AS"/>
</dbReference>
<evidence type="ECO:0000256" key="1">
    <source>
        <dbReference type="ARBA" id="ARBA00011073"/>
    </source>
</evidence>
<evidence type="ECO:0000259" key="8">
    <source>
        <dbReference type="Pfam" id="PF00082"/>
    </source>
</evidence>
<dbReference type="PROSITE" id="PS00138">
    <property type="entry name" value="SUBTILASE_SER"/>
    <property type="match status" value="1"/>
</dbReference>
<feature type="active site" description="Charge relay system" evidence="5">
    <location>
        <position position="200"/>
    </location>
</feature>
<feature type="active site" description="Charge relay system" evidence="5">
    <location>
        <position position="356"/>
    </location>
</feature>
<evidence type="ECO:0000256" key="5">
    <source>
        <dbReference type="PROSITE-ProRule" id="PRU01240"/>
    </source>
</evidence>
<gene>
    <name evidence="9" type="ORF">BECKLPF1236B_GA0070989_13592</name>
</gene>
<proteinExistence type="inferred from homology"/>
<dbReference type="GO" id="GO:0006508">
    <property type="term" value="P:proteolysis"/>
    <property type="evidence" value="ECO:0007669"/>
    <property type="project" value="UniProtKB-KW"/>
</dbReference>
<keyword evidence="2 5" id="KW-0645">Protease</keyword>
<evidence type="ECO:0000256" key="2">
    <source>
        <dbReference type="ARBA" id="ARBA00022670"/>
    </source>
</evidence>
<comment type="similarity">
    <text evidence="1 5 6">Belongs to the peptidase S8 family.</text>
</comment>
<dbReference type="EMBL" id="CAADFK010000359">
    <property type="protein sequence ID" value="VFK23454.1"/>
    <property type="molecule type" value="Genomic_DNA"/>
</dbReference>
<dbReference type="InterPro" id="IPR036852">
    <property type="entry name" value="Peptidase_S8/S53_dom_sf"/>
</dbReference>
<keyword evidence="3 5" id="KW-0378">Hydrolase</keyword>
<dbReference type="PANTHER" id="PTHR43806:SF11">
    <property type="entry name" value="CEREVISIN-RELATED"/>
    <property type="match status" value="1"/>
</dbReference>
<evidence type="ECO:0000256" key="4">
    <source>
        <dbReference type="ARBA" id="ARBA00022825"/>
    </source>
</evidence>
<dbReference type="PROSITE" id="PS00137">
    <property type="entry name" value="SUBTILASE_HIS"/>
    <property type="match status" value="1"/>
</dbReference>
<dbReference type="InterPro" id="IPR023828">
    <property type="entry name" value="Peptidase_S8_Ser-AS"/>
</dbReference>
<dbReference type="SUPFAM" id="SSF52743">
    <property type="entry name" value="Subtilisin-like"/>
    <property type="match status" value="1"/>
</dbReference>
<evidence type="ECO:0000256" key="3">
    <source>
        <dbReference type="ARBA" id="ARBA00022801"/>
    </source>
</evidence>
<dbReference type="Gene3D" id="3.40.50.200">
    <property type="entry name" value="Peptidase S8/S53 domain"/>
    <property type="match status" value="1"/>
</dbReference>